<proteinExistence type="predicted"/>
<evidence type="ECO:0000313" key="2">
    <source>
        <dbReference type="Proteomes" id="UP001596337"/>
    </source>
</evidence>
<sequence length="263" mass="26967">MAMASATLTIWATAWLNGKAAADDVLDALTTLADRHDVVAADETTAAETELPVAGKYPAPLARLLAALRTRGADAGSLALPAPGDPRGLGGSGALVGAALNAGEASVFAAAGLALVPDSPADDVVRWTVYPHSGDAGEHVGISEAEQALTEAIRASAATLADLDVARERPDAHDALRVRLRRAPSPRWPDGMPGRALRVLQRADEIAAILELAAADEPGGAVSASAARHRANALRPLDTAVRQARRAAVGEAVRLLAQPVTRP</sequence>
<accession>A0ABW2C0A2</accession>
<keyword evidence="2" id="KW-1185">Reference proteome</keyword>
<protein>
    <submittedName>
        <fullName evidence="1">Uncharacterized protein</fullName>
    </submittedName>
</protein>
<reference evidence="2" key="1">
    <citation type="journal article" date="2019" name="Int. J. Syst. Evol. Microbiol.">
        <title>The Global Catalogue of Microorganisms (GCM) 10K type strain sequencing project: providing services to taxonomists for standard genome sequencing and annotation.</title>
        <authorList>
            <consortium name="The Broad Institute Genomics Platform"/>
            <consortium name="The Broad Institute Genome Sequencing Center for Infectious Disease"/>
            <person name="Wu L."/>
            <person name="Ma J."/>
        </authorList>
    </citation>
    <scope>NUCLEOTIDE SEQUENCE [LARGE SCALE GENOMIC DNA]</scope>
    <source>
        <strain evidence="2">KCTC 32255</strain>
    </source>
</reference>
<dbReference type="Proteomes" id="UP001596337">
    <property type="component" value="Unassembled WGS sequence"/>
</dbReference>
<dbReference type="EMBL" id="JBHSXX010000001">
    <property type="protein sequence ID" value="MFC6868656.1"/>
    <property type="molecule type" value="Genomic_DNA"/>
</dbReference>
<name>A0ABW2C0A2_9PSEU</name>
<gene>
    <name evidence="1" type="ORF">ACFQGD_16065</name>
</gene>
<evidence type="ECO:0000313" key="1">
    <source>
        <dbReference type="EMBL" id="MFC6868656.1"/>
    </source>
</evidence>
<dbReference type="RefSeq" id="WP_345390583.1">
    <property type="nucleotide sequence ID" value="NZ_BAABLA010000005.1"/>
</dbReference>
<comment type="caution">
    <text evidence="1">The sequence shown here is derived from an EMBL/GenBank/DDBJ whole genome shotgun (WGS) entry which is preliminary data.</text>
</comment>
<organism evidence="1 2">
    <name type="scientific">Haloechinothrix salitolerans</name>
    <dbReference type="NCBI Taxonomy" id="926830"/>
    <lineage>
        <taxon>Bacteria</taxon>
        <taxon>Bacillati</taxon>
        <taxon>Actinomycetota</taxon>
        <taxon>Actinomycetes</taxon>
        <taxon>Pseudonocardiales</taxon>
        <taxon>Pseudonocardiaceae</taxon>
        <taxon>Haloechinothrix</taxon>
    </lineage>
</organism>